<sequence length="673" mass="71441">MALISGVCGITSNSDYAVLEGRRAGPIFLPIYIHKSADINNYSCKNLTGSSLPKLTPTLKSPPRKPESTPKVLLLTSWHDGRSSRSKHNLGGFASPRPIDCDNAYIYSSAADLLCGIMIPGLIYPNFETFGSEDDGDGLSLFRFGGLRRVNERLRHNPPSLQLQVFCSGFLGAATGPTLHGRFDWRTRVRGGGGSACRTANEQLGREGTEEKRCTAAPMLYMCRSLHLHRAPGHGLMLGLGPIKSPLLFHALRSSYLHRPKRKPHDRFVMLVRSGGYKTENARTRVGFAFWLGFFAPSSPSSAKMPSHKTFIIKKKLAKKMRQNRPIPHWIRMRTDNTISRLYPSRLSRVPPFPTLASPPLPDSPGSPPPDSPESPPSRLSRVPPSRLSRVPLPDSPRSPLPTLPGPPPDSPGPLPTLRVPLPTLGGPPSRLSGPLPTLRVPPPPLGGPLPTLPVPSPSQGPLRLSRVPPLSGPPSLSGPPPDSPGSPPPLSGSPLPTLGSPPDSPRSPPSPSRGPPQTLPGPPPRLSRVPSRLSGSPPPTLPGPPPRLSRGPPLPTLPGSPPPRLSGSPPPDSPGSPPSDSLRSPPDSQGPPPRLSGSPPSPRVPLRLSPKRSPEGSPGVPLPTLPGPPPSRLSPPPPTLPVPPPTLPPPPTLLSPPPHSPPPPPPPHLQHL</sequence>
<keyword evidence="2" id="KW-0689">Ribosomal protein</keyword>
<feature type="compositionally biased region" description="Low complexity" evidence="4">
    <location>
        <begin position="493"/>
        <end position="502"/>
    </location>
</feature>
<evidence type="ECO:0008006" key="7">
    <source>
        <dbReference type="Google" id="ProtNLM"/>
    </source>
</evidence>
<comment type="similarity">
    <text evidence="1">Belongs to the eukaryotic ribosomal protein eL39 family.</text>
</comment>
<evidence type="ECO:0000256" key="2">
    <source>
        <dbReference type="ARBA" id="ARBA00022980"/>
    </source>
</evidence>
<keyword evidence="6" id="KW-1185">Reference proteome</keyword>
<dbReference type="Pfam" id="PF00832">
    <property type="entry name" value="Ribosomal_L39"/>
    <property type="match status" value="1"/>
</dbReference>
<dbReference type="AlphaFoldDB" id="A0AAV7F7M3"/>
<feature type="compositionally biased region" description="Pro residues" evidence="4">
    <location>
        <begin position="589"/>
        <end position="604"/>
    </location>
</feature>
<feature type="region of interest" description="Disordered" evidence="4">
    <location>
        <begin position="350"/>
        <end position="673"/>
    </location>
</feature>
<accession>A0AAV7F7M3</accession>
<dbReference type="Gene3D" id="1.10.1620.10">
    <property type="entry name" value="Ribosomal protein L39e"/>
    <property type="match status" value="1"/>
</dbReference>
<dbReference type="InterPro" id="IPR023626">
    <property type="entry name" value="Ribosomal_eL39_dom_sf"/>
</dbReference>
<dbReference type="FunFam" id="1.10.1620.10:FF:000001">
    <property type="entry name" value="60S ribosomal protein-like L39"/>
    <property type="match status" value="1"/>
</dbReference>
<organism evidence="5 6">
    <name type="scientific">Aristolochia fimbriata</name>
    <name type="common">White veined hardy Dutchman's pipe vine</name>
    <dbReference type="NCBI Taxonomy" id="158543"/>
    <lineage>
        <taxon>Eukaryota</taxon>
        <taxon>Viridiplantae</taxon>
        <taxon>Streptophyta</taxon>
        <taxon>Embryophyta</taxon>
        <taxon>Tracheophyta</taxon>
        <taxon>Spermatophyta</taxon>
        <taxon>Magnoliopsida</taxon>
        <taxon>Magnoliidae</taxon>
        <taxon>Piperales</taxon>
        <taxon>Aristolochiaceae</taxon>
        <taxon>Aristolochia</taxon>
    </lineage>
</organism>
<evidence type="ECO:0000256" key="4">
    <source>
        <dbReference type="SAM" id="MobiDB-lite"/>
    </source>
</evidence>
<evidence type="ECO:0000313" key="5">
    <source>
        <dbReference type="EMBL" id="KAG9456250.1"/>
    </source>
</evidence>
<dbReference type="GO" id="GO:0003735">
    <property type="term" value="F:structural constituent of ribosome"/>
    <property type="evidence" value="ECO:0007669"/>
    <property type="project" value="InterPro"/>
</dbReference>
<gene>
    <name evidence="5" type="ORF">H6P81_000758</name>
</gene>
<feature type="compositionally biased region" description="Pro residues" evidence="4">
    <location>
        <begin position="471"/>
        <end position="492"/>
    </location>
</feature>
<dbReference type="GO" id="GO:0006412">
    <property type="term" value="P:translation"/>
    <property type="evidence" value="ECO:0007669"/>
    <property type="project" value="InterPro"/>
</dbReference>
<dbReference type="InterPro" id="IPR000077">
    <property type="entry name" value="Ribosomal_eL39"/>
</dbReference>
<evidence type="ECO:0000313" key="6">
    <source>
        <dbReference type="Proteomes" id="UP000825729"/>
    </source>
</evidence>
<evidence type="ECO:0000256" key="3">
    <source>
        <dbReference type="ARBA" id="ARBA00023274"/>
    </source>
</evidence>
<dbReference type="PANTHER" id="PTHR19970:SF0">
    <property type="entry name" value="LARGE RIBOSOMAL SUBUNIT PROTEIN EL39"/>
    <property type="match status" value="1"/>
</dbReference>
<evidence type="ECO:0000256" key="1">
    <source>
        <dbReference type="ARBA" id="ARBA00009339"/>
    </source>
</evidence>
<feature type="compositionally biased region" description="Low complexity" evidence="4">
    <location>
        <begin position="461"/>
        <end position="470"/>
    </location>
</feature>
<feature type="compositionally biased region" description="Pro residues" evidence="4">
    <location>
        <begin position="503"/>
        <end position="526"/>
    </location>
</feature>
<proteinExistence type="inferred from homology"/>
<feature type="compositionally biased region" description="Low complexity" evidence="4">
    <location>
        <begin position="527"/>
        <end position="536"/>
    </location>
</feature>
<dbReference type="PANTHER" id="PTHR19970">
    <property type="entry name" value="RIBOSOMAL PROTEIN L39E"/>
    <property type="match status" value="1"/>
</dbReference>
<feature type="compositionally biased region" description="Pro residues" evidence="4">
    <location>
        <begin position="351"/>
        <end position="376"/>
    </location>
</feature>
<name>A0AAV7F7M3_ARIFI</name>
<feature type="compositionally biased region" description="Pro residues" evidence="4">
    <location>
        <begin position="394"/>
        <end position="415"/>
    </location>
</feature>
<feature type="compositionally biased region" description="Pro residues" evidence="4">
    <location>
        <begin position="440"/>
        <end position="459"/>
    </location>
</feature>
<feature type="compositionally biased region" description="Low complexity" evidence="4">
    <location>
        <begin position="416"/>
        <end position="439"/>
    </location>
</feature>
<feature type="compositionally biased region" description="Low complexity" evidence="4">
    <location>
        <begin position="579"/>
        <end position="588"/>
    </location>
</feature>
<dbReference type="Proteomes" id="UP000825729">
    <property type="component" value="Unassembled WGS sequence"/>
</dbReference>
<feature type="compositionally biased region" description="Pro residues" evidence="4">
    <location>
        <begin position="537"/>
        <end position="578"/>
    </location>
</feature>
<keyword evidence="3" id="KW-0687">Ribonucleoprotein</keyword>
<comment type="caution">
    <text evidence="5">The sequence shown here is derived from an EMBL/GenBank/DDBJ whole genome shotgun (WGS) entry which is preliminary data.</text>
</comment>
<feature type="compositionally biased region" description="Low complexity" evidence="4">
    <location>
        <begin position="377"/>
        <end position="393"/>
    </location>
</feature>
<dbReference type="EMBL" id="JAINDJ010000002">
    <property type="protein sequence ID" value="KAG9456250.1"/>
    <property type="molecule type" value="Genomic_DNA"/>
</dbReference>
<feature type="compositionally biased region" description="Pro residues" evidence="4">
    <location>
        <begin position="621"/>
        <end position="673"/>
    </location>
</feature>
<protein>
    <recommendedName>
        <fullName evidence="7">Ribosomal protein L39</fullName>
    </recommendedName>
</protein>
<dbReference type="SUPFAM" id="SSF48662">
    <property type="entry name" value="Ribosomal protein L39e"/>
    <property type="match status" value="1"/>
</dbReference>
<reference evidence="5 6" key="1">
    <citation type="submission" date="2021-07" db="EMBL/GenBank/DDBJ databases">
        <title>The Aristolochia fimbriata genome: insights into angiosperm evolution, floral development and chemical biosynthesis.</title>
        <authorList>
            <person name="Jiao Y."/>
        </authorList>
    </citation>
    <scope>NUCLEOTIDE SEQUENCE [LARGE SCALE GENOMIC DNA]</scope>
    <source>
        <strain evidence="5">IBCAS-2021</strain>
        <tissue evidence="5">Leaf</tissue>
    </source>
</reference>
<dbReference type="GO" id="GO:0022625">
    <property type="term" value="C:cytosolic large ribosomal subunit"/>
    <property type="evidence" value="ECO:0007669"/>
    <property type="project" value="TreeGrafter"/>
</dbReference>